<gene>
    <name evidence="1" type="ORF">NPE20_24185</name>
</gene>
<dbReference type="EMBL" id="JANHOH010000011">
    <property type="protein sequence ID" value="MCQ6961096.1"/>
    <property type="molecule type" value="Genomic_DNA"/>
</dbReference>
<dbReference type="RefSeq" id="WP_256541264.1">
    <property type="nucleotide sequence ID" value="NZ_JANHOH010000011.1"/>
</dbReference>
<keyword evidence="2" id="KW-1185">Reference proteome</keyword>
<evidence type="ECO:0000313" key="2">
    <source>
        <dbReference type="Proteomes" id="UP001204376"/>
    </source>
</evidence>
<accession>A0ABT1T920</accession>
<reference evidence="1 2" key="1">
    <citation type="submission" date="2022-07" db="EMBL/GenBank/DDBJ databases">
        <title>Mucilaginibacter sp. JC4.</title>
        <authorList>
            <person name="Le V."/>
            <person name="Ko S.-R."/>
            <person name="Ahn C.-Y."/>
            <person name="Oh H.-M."/>
        </authorList>
    </citation>
    <scope>NUCLEOTIDE SEQUENCE [LARGE SCALE GENOMIC DNA]</scope>
    <source>
        <strain evidence="1 2">JC4</strain>
    </source>
</reference>
<comment type="caution">
    <text evidence="1">The sequence shown here is derived from an EMBL/GenBank/DDBJ whole genome shotgun (WGS) entry which is preliminary data.</text>
</comment>
<proteinExistence type="predicted"/>
<name>A0ABT1T920_9SPHI</name>
<dbReference type="Proteomes" id="UP001204376">
    <property type="component" value="Unassembled WGS sequence"/>
</dbReference>
<organism evidence="1 2">
    <name type="scientific">Mucilaginibacter aquariorum</name>
    <dbReference type="NCBI Taxonomy" id="2967225"/>
    <lineage>
        <taxon>Bacteria</taxon>
        <taxon>Pseudomonadati</taxon>
        <taxon>Bacteroidota</taxon>
        <taxon>Sphingobacteriia</taxon>
        <taxon>Sphingobacteriales</taxon>
        <taxon>Sphingobacteriaceae</taxon>
        <taxon>Mucilaginibacter</taxon>
    </lineage>
</organism>
<evidence type="ECO:0000313" key="1">
    <source>
        <dbReference type="EMBL" id="MCQ6961096.1"/>
    </source>
</evidence>
<evidence type="ECO:0008006" key="3">
    <source>
        <dbReference type="Google" id="ProtNLM"/>
    </source>
</evidence>
<protein>
    <recommendedName>
        <fullName evidence="3">SH3 domain-containing protein</fullName>
    </recommendedName>
</protein>
<sequence>MKREFYTGLIVAGMLALNACSGGQDSNTNANIDSVQVAVDSVPVLYTVNCESIAIRTGPGKKYPKLINQKASDALHEKQYCTVDQSVKVEILDEKSVWTKIRVVQPDWLRDTHIGWIPSEVLISAQDMDKKTTVELDPKEYQIMVTDHRPVVQNFHVWLKHRRFDKDYIYAFTKAFRKKHCTMQCNVAIYDSESIKNLVLVYPLKDKDYLRLADHLISISTFDATDVKDWYPYQDFHYRDLGGKNWKKEPVN</sequence>